<keyword evidence="1 3" id="KW-0808">Transferase</keyword>
<dbReference type="InParanoid" id="C7QFW8"/>
<protein>
    <submittedName>
        <fullName evidence="3">Methyltransferase type 12</fullName>
    </submittedName>
</protein>
<dbReference type="Proteomes" id="UP000000851">
    <property type="component" value="Chromosome"/>
</dbReference>
<dbReference type="HOGENOM" id="CLU_056435_0_1_11"/>
<dbReference type="Gene3D" id="3.40.50.150">
    <property type="entry name" value="Vaccinia Virus protein VP39"/>
    <property type="match status" value="1"/>
</dbReference>
<reference evidence="3 4" key="1">
    <citation type="journal article" date="2009" name="Stand. Genomic Sci.">
        <title>Complete genome sequence of Catenulispora acidiphila type strain (ID 139908).</title>
        <authorList>
            <person name="Copeland A."/>
            <person name="Lapidus A."/>
            <person name="Glavina Del Rio T."/>
            <person name="Nolan M."/>
            <person name="Lucas S."/>
            <person name="Chen F."/>
            <person name="Tice H."/>
            <person name="Cheng J.F."/>
            <person name="Bruce D."/>
            <person name="Goodwin L."/>
            <person name="Pitluck S."/>
            <person name="Mikhailova N."/>
            <person name="Pati A."/>
            <person name="Ivanova N."/>
            <person name="Mavromatis K."/>
            <person name="Chen A."/>
            <person name="Palaniappan K."/>
            <person name="Chain P."/>
            <person name="Land M."/>
            <person name="Hauser L."/>
            <person name="Chang Y.J."/>
            <person name="Jeffries C.D."/>
            <person name="Chertkov O."/>
            <person name="Brettin T."/>
            <person name="Detter J.C."/>
            <person name="Han C."/>
            <person name="Ali Z."/>
            <person name="Tindall B.J."/>
            <person name="Goker M."/>
            <person name="Bristow J."/>
            <person name="Eisen J.A."/>
            <person name="Markowitz V."/>
            <person name="Hugenholtz P."/>
            <person name="Kyrpides N.C."/>
            <person name="Klenk H.P."/>
        </authorList>
    </citation>
    <scope>NUCLEOTIDE SEQUENCE [LARGE SCALE GENOMIC DNA]</scope>
    <source>
        <strain evidence="4">DSM 44928 / JCM 14897 / NBRC 102108 / NRRL B-24433 / ID139908</strain>
    </source>
</reference>
<dbReference type="KEGG" id="cai:Caci_2025"/>
<dbReference type="InterPro" id="IPR029063">
    <property type="entry name" value="SAM-dependent_MTases_sf"/>
</dbReference>
<organism evidence="3 4">
    <name type="scientific">Catenulispora acidiphila (strain DSM 44928 / JCM 14897 / NBRC 102108 / NRRL B-24433 / ID139908)</name>
    <dbReference type="NCBI Taxonomy" id="479433"/>
    <lineage>
        <taxon>Bacteria</taxon>
        <taxon>Bacillati</taxon>
        <taxon>Actinomycetota</taxon>
        <taxon>Actinomycetes</taxon>
        <taxon>Catenulisporales</taxon>
        <taxon>Catenulisporaceae</taxon>
        <taxon>Catenulispora</taxon>
    </lineage>
</organism>
<dbReference type="EMBL" id="CP001700">
    <property type="protein sequence ID" value="ACU70945.1"/>
    <property type="molecule type" value="Genomic_DNA"/>
</dbReference>
<evidence type="ECO:0000313" key="3">
    <source>
        <dbReference type="EMBL" id="ACU70945.1"/>
    </source>
</evidence>
<dbReference type="STRING" id="479433.Caci_2025"/>
<sequence>MTAVEGRGMWEQYYGKSQSVWGWAPNRFVAEVLGPLPAGRALDLAAGEGRNALWLAGLGWRSTAVDFAENALERGRAQAVEHGLEVEWVLADVLEYQPEPGAYDAVVIAYLHLEADPRTAVLHNAAKALAPGGTLVVVGHDVTNIADGVGGPQNPAILYTPERVTEALERLADVDMKIVRAERVHRQTDRAPQPAIDTLVVAQATQAS</sequence>
<keyword evidence="4" id="KW-1185">Reference proteome</keyword>
<dbReference type="GO" id="GO:0032259">
    <property type="term" value="P:methylation"/>
    <property type="evidence" value="ECO:0007669"/>
    <property type="project" value="UniProtKB-KW"/>
</dbReference>
<feature type="domain" description="Methyltransferase" evidence="2">
    <location>
        <begin position="42"/>
        <end position="133"/>
    </location>
</feature>
<dbReference type="InterPro" id="IPR041698">
    <property type="entry name" value="Methyltransf_25"/>
</dbReference>
<dbReference type="AlphaFoldDB" id="C7QFW8"/>
<dbReference type="PANTHER" id="PTHR43861">
    <property type="entry name" value="TRANS-ACONITATE 2-METHYLTRANSFERASE-RELATED"/>
    <property type="match status" value="1"/>
</dbReference>
<dbReference type="CDD" id="cd02440">
    <property type="entry name" value="AdoMet_MTases"/>
    <property type="match status" value="1"/>
</dbReference>
<keyword evidence="3" id="KW-0489">Methyltransferase</keyword>
<evidence type="ECO:0000259" key="2">
    <source>
        <dbReference type="Pfam" id="PF13649"/>
    </source>
</evidence>
<accession>C7QFW8</accession>
<dbReference type="eggNOG" id="COG2226">
    <property type="taxonomic scope" value="Bacteria"/>
</dbReference>
<name>C7QFW8_CATAD</name>
<evidence type="ECO:0000256" key="1">
    <source>
        <dbReference type="ARBA" id="ARBA00022679"/>
    </source>
</evidence>
<dbReference type="Pfam" id="PF13649">
    <property type="entry name" value="Methyltransf_25"/>
    <property type="match status" value="1"/>
</dbReference>
<gene>
    <name evidence="3" type="ordered locus">Caci_2025</name>
</gene>
<dbReference type="SUPFAM" id="SSF53335">
    <property type="entry name" value="S-adenosyl-L-methionine-dependent methyltransferases"/>
    <property type="match status" value="1"/>
</dbReference>
<evidence type="ECO:0000313" key="4">
    <source>
        <dbReference type="Proteomes" id="UP000000851"/>
    </source>
</evidence>
<dbReference type="RefSeq" id="WP_012786238.1">
    <property type="nucleotide sequence ID" value="NC_013131.1"/>
</dbReference>
<dbReference type="PANTHER" id="PTHR43861:SF3">
    <property type="entry name" value="PUTATIVE (AFU_ORTHOLOGUE AFUA_2G14390)-RELATED"/>
    <property type="match status" value="1"/>
</dbReference>
<dbReference type="GO" id="GO:0008168">
    <property type="term" value="F:methyltransferase activity"/>
    <property type="evidence" value="ECO:0007669"/>
    <property type="project" value="UniProtKB-KW"/>
</dbReference>
<proteinExistence type="predicted"/>